<dbReference type="Pfam" id="PF03445">
    <property type="entry name" value="DUF294"/>
    <property type="match status" value="1"/>
</dbReference>
<dbReference type="Gene3D" id="1.25.40.10">
    <property type="entry name" value="Tetratricopeptide repeat domain"/>
    <property type="match status" value="7"/>
</dbReference>
<evidence type="ECO:0000313" key="6">
    <source>
        <dbReference type="Proteomes" id="UP001642483"/>
    </source>
</evidence>
<dbReference type="PROSITE" id="PS50005">
    <property type="entry name" value="TPR"/>
    <property type="match status" value="3"/>
</dbReference>
<dbReference type="InterPro" id="IPR011990">
    <property type="entry name" value="TPR-like_helical_dom_sf"/>
</dbReference>
<dbReference type="Proteomes" id="UP001642483">
    <property type="component" value="Unassembled WGS sequence"/>
</dbReference>
<evidence type="ECO:0000256" key="2">
    <source>
        <dbReference type="ARBA" id="ARBA00022803"/>
    </source>
</evidence>
<keyword evidence="1" id="KW-0677">Repeat</keyword>
<dbReference type="InterPro" id="IPR005105">
    <property type="entry name" value="GlnD_Uridyltrans_N"/>
</dbReference>
<dbReference type="PANTHER" id="PTHR19959:SF119">
    <property type="entry name" value="FUNGAL LIPASE-LIKE DOMAIN-CONTAINING PROTEIN"/>
    <property type="match status" value="1"/>
</dbReference>
<evidence type="ECO:0000313" key="5">
    <source>
        <dbReference type="EMBL" id="CAK8691458.1"/>
    </source>
</evidence>
<evidence type="ECO:0000256" key="3">
    <source>
        <dbReference type="PROSITE-ProRule" id="PRU00339"/>
    </source>
</evidence>
<dbReference type="InterPro" id="IPR013105">
    <property type="entry name" value="TPR_2"/>
</dbReference>
<feature type="repeat" description="TPR" evidence="3">
    <location>
        <begin position="1378"/>
        <end position="1411"/>
    </location>
</feature>
<protein>
    <recommendedName>
        <fullName evidence="4">Protein-PII uridylyltransferase N-terminal domain-containing protein</fullName>
    </recommendedName>
</protein>
<evidence type="ECO:0000256" key="1">
    <source>
        <dbReference type="ARBA" id="ARBA00022737"/>
    </source>
</evidence>
<dbReference type="Pfam" id="PF07719">
    <property type="entry name" value="TPR_2"/>
    <property type="match status" value="1"/>
</dbReference>
<feature type="repeat" description="TPR" evidence="3">
    <location>
        <begin position="1062"/>
        <end position="1095"/>
    </location>
</feature>
<dbReference type="PANTHER" id="PTHR19959">
    <property type="entry name" value="KINESIN LIGHT CHAIN"/>
    <property type="match status" value="1"/>
</dbReference>
<comment type="caution">
    <text evidence="5">The sequence shown here is derived from an EMBL/GenBank/DDBJ whole genome shotgun (WGS) entry which is preliminary data.</text>
</comment>
<gene>
    <name evidence="5" type="ORF">CVLEPA_LOCUS24163</name>
</gene>
<feature type="repeat" description="TPR" evidence="3">
    <location>
        <begin position="1596"/>
        <end position="1629"/>
    </location>
</feature>
<accession>A0ABP0GKE0</accession>
<dbReference type="PROSITE" id="PS50293">
    <property type="entry name" value="TPR_REGION"/>
    <property type="match status" value="1"/>
</dbReference>
<dbReference type="Pfam" id="PF13374">
    <property type="entry name" value="TPR_10"/>
    <property type="match status" value="1"/>
</dbReference>
<sequence>MDQSKAEELELATKLKTDLCDANGREKDPVKCAEIFHKMGIIYMNRANLTKDKLCFIQSATLLNAAIVRDPANKAKVEKDLQTLCLYLLKSANAEDDQADLLLETKRLKEMVDKMRTNTKDELKLLNNIPDEAEGDKLRQLEEAKIKDVQNLQEKVTKDFKAIMKVLADFCSNVMGKSRCDYVLVGMGSLARREVTPFSDFENVIVLEEDVEKLQCYEEILEYYRWFSRGISFDGFIPYACKSPLGRFWETEAKHFTTELIKSVDAMVRYLDSTEDEKNGYHLADVLSRNCFVAGSIDLYEKFDEKIRGKLLSEVGKSSIASKICDYIKEDLNKFGVRNHLFYVGDAEGCNVKSVIYRSITIFIPALGKLLGIKPLSSFEIIDELSRLGFCDDFAHKLKYAVALACEIRLKVYFQKGAQDDWLDEWSMSMSDVGELSQTVGAKRLIDYFLIAYSLQYDIAKYLKFPLVNFYESPEVLVAVANYYFRRYQSAIQSGKFILTNATDKNDQLTATWQNCSHKTELSLFGKHYSQIQQHLDNIKNTEIPGLSGIYQNISKQIVFSQDIADTLKIMGICFVRMEKYKEALLANEQELAVREKLQKYDGKERDIAICSNCSGLAWAGLGNHKQSLLKEKSSLNSILGMKYKDKNRDLVVMYLNVGCQHNALQQNNRALTALREGMQILRKLPPTTSTKRYLSRFRQEIGVALFNKQKFDNALNEYKTSLKTRKQISQDETKDEDIATIISSMAQCLRSMGESTEAKKLYEQELVIHENVLSDQSFDFYITGRLDRKGICLDNLTRHKEAIECYKSALTFRKQCLSDLPEDRYITLLNLRLGNSLCLAKKWKEALSHYQRGLEIALIPKESWNDDLRNFYHRIAICLENLDRHEEALKHYQLSVENRKLFSENAAKDKNIAVIYNNMENCLRKAHKFQEALTICEKSLHIHRLASEDKFKDLDVANNLHKVSTNNSVDDNVANTHREIANCLTYLGSFPKALHHFDLAIEVKRRLSTDQCKKEFISVLDDKAYCFYLADCYDKSNEIYEEILIIVKSALKDRTSSYETAVLLSDCGNYLLRLQQYEEAMQHFQSSLDMRKKLKQDDKYKITGIYNGLGTCLKNIGEVEDALRYFQLDLNIKQNIHSDGNAHYDLVCTLNDIGLCLDTLVRHNEALDYYKRSLSMREELATDVSIDKDVSVICKNIGICLLNLERFEEALNYYDRSLNVWKKLHKHVADDKVLKSASWNTTFYSIHTSIGKCLYNLGRKAEALKQYQLAVEMKTSTSNDREKDKDLAEINDIMGICLREMHDFHQALEVCEKSLQIRKLASEDESKDMDVAKSLHEISLCFTGLNKFDDALEKHLCYLEITKRTNLQNDNGNKAVATGLYYVGTSLFALDNYEDALRYFREALEIQKNTSSNVSMDETLAKTQHVMGKCLAFLSRFEESLKHLRFALDIYKQSKNGKDKENLFNILSDIGGCLSLANRSNEAKEINKAVLAKLKSGLSNRNPSYETAGMLYSCALKLFHLHQHEEALENFQASLEMRKQLNLQEEDERIASTYHNIGKCLQEMGKAKEALSYLENDLNILKQIYPDKHPNRDFICSLNQIGSCLYSLQRFEEALPYFKRSLSMRQELIGKIDSDKDASLFCYNIGQCLAGLKQFADALEYFHQGLEIWKKVDETVVKDKLIAEFTAYIKFCSSKLQTTTAPNCSLM</sequence>
<feature type="domain" description="Protein-PII uridylyltransferase N-terminal" evidence="4">
    <location>
        <begin position="147"/>
        <end position="215"/>
    </location>
</feature>
<dbReference type="EMBL" id="CAWYQH010000119">
    <property type="protein sequence ID" value="CAK8691458.1"/>
    <property type="molecule type" value="Genomic_DNA"/>
</dbReference>
<dbReference type="SMART" id="SM00028">
    <property type="entry name" value="TPR"/>
    <property type="match status" value="22"/>
</dbReference>
<name>A0ABP0GKE0_CLALP</name>
<keyword evidence="2 3" id="KW-0802">TPR repeat</keyword>
<dbReference type="Pfam" id="PF13424">
    <property type="entry name" value="TPR_12"/>
    <property type="match status" value="3"/>
</dbReference>
<keyword evidence="6" id="KW-1185">Reference proteome</keyword>
<dbReference type="SUPFAM" id="SSF48452">
    <property type="entry name" value="TPR-like"/>
    <property type="match status" value="5"/>
</dbReference>
<reference evidence="5 6" key="1">
    <citation type="submission" date="2024-02" db="EMBL/GenBank/DDBJ databases">
        <authorList>
            <person name="Daric V."/>
            <person name="Darras S."/>
        </authorList>
    </citation>
    <scope>NUCLEOTIDE SEQUENCE [LARGE SCALE GENOMIC DNA]</scope>
</reference>
<evidence type="ECO:0000259" key="4">
    <source>
        <dbReference type="Pfam" id="PF03445"/>
    </source>
</evidence>
<dbReference type="InterPro" id="IPR019734">
    <property type="entry name" value="TPR_rpt"/>
</dbReference>
<proteinExistence type="predicted"/>
<organism evidence="5 6">
    <name type="scientific">Clavelina lepadiformis</name>
    <name type="common">Light-bulb sea squirt</name>
    <name type="synonym">Ascidia lepadiformis</name>
    <dbReference type="NCBI Taxonomy" id="159417"/>
    <lineage>
        <taxon>Eukaryota</taxon>
        <taxon>Metazoa</taxon>
        <taxon>Chordata</taxon>
        <taxon>Tunicata</taxon>
        <taxon>Ascidiacea</taxon>
        <taxon>Aplousobranchia</taxon>
        <taxon>Clavelinidae</taxon>
        <taxon>Clavelina</taxon>
    </lineage>
</organism>